<feature type="domain" description="PASTA" evidence="4">
    <location>
        <begin position="655"/>
        <end position="713"/>
    </location>
</feature>
<dbReference type="InterPro" id="IPR005311">
    <property type="entry name" value="PBP_dimer"/>
</dbReference>
<name>A0A6G7KBK3_9LACT</name>
<dbReference type="KEGG" id="jar:G7057_09175"/>
<dbReference type="SUPFAM" id="SSF54184">
    <property type="entry name" value="Penicillin-binding protein 2x (pbp-2x), c-terminal domain"/>
    <property type="match status" value="2"/>
</dbReference>
<dbReference type="SUPFAM" id="SSF56519">
    <property type="entry name" value="Penicillin binding protein dimerisation domain"/>
    <property type="match status" value="1"/>
</dbReference>
<dbReference type="CDD" id="cd06575">
    <property type="entry name" value="PASTA_Pbp2x-like_2"/>
    <property type="match status" value="1"/>
</dbReference>
<dbReference type="InterPro" id="IPR005543">
    <property type="entry name" value="PASTA_dom"/>
</dbReference>
<evidence type="ECO:0000313" key="6">
    <source>
        <dbReference type="Proteomes" id="UP000501451"/>
    </source>
</evidence>
<dbReference type="Gene3D" id="3.30.70.2110">
    <property type="match status" value="1"/>
</dbReference>
<dbReference type="Pfam" id="PF00905">
    <property type="entry name" value="Transpeptidase"/>
    <property type="match status" value="1"/>
</dbReference>
<dbReference type="Gene3D" id="3.40.710.10">
    <property type="entry name" value="DD-peptidase/beta-lactamase superfamily"/>
    <property type="match status" value="1"/>
</dbReference>
<keyword evidence="6" id="KW-1185">Reference proteome</keyword>
<dbReference type="PANTHER" id="PTHR30627">
    <property type="entry name" value="PEPTIDOGLYCAN D,D-TRANSPEPTIDASE"/>
    <property type="match status" value="1"/>
</dbReference>
<dbReference type="PROSITE" id="PS51178">
    <property type="entry name" value="PASTA"/>
    <property type="match status" value="1"/>
</dbReference>
<dbReference type="Pfam" id="PF03793">
    <property type="entry name" value="PASTA"/>
    <property type="match status" value="2"/>
</dbReference>
<dbReference type="PANTHER" id="PTHR30627:SF26">
    <property type="entry name" value="PENICILLIN-BINDING PROTEIN 2B"/>
    <property type="match status" value="1"/>
</dbReference>
<evidence type="ECO:0000256" key="1">
    <source>
        <dbReference type="ARBA" id="ARBA00004162"/>
    </source>
</evidence>
<accession>A0A6G7KBK3</accession>
<dbReference type="InterPro" id="IPR036138">
    <property type="entry name" value="PBP_dimer_sf"/>
</dbReference>
<dbReference type="Proteomes" id="UP000501451">
    <property type="component" value="Chromosome"/>
</dbReference>
<comment type="similarity">
    <text evidence="2">Belongs to the transpeptidase family.</text>
</comment>
<dbReference type="Gene3D" id="3.90.1310.10">
    <property type="entry name" value="Penicillin-binding protein 2a (Domain 2)"/>
    <property type="match status" value="1"/>
</dbReference>
<dbReference type="InterPro" id="IPR001460">
    <property type="entry name" value="PCN-bd_Tpept"/>
</dbReference>
<organism evidence="5 6">
    <name type="scientific">Jeotgalibaca arthritidis</name>
    <dbReference type="NCBI Taxonomy" id="1868794"/>
    <lineage>
        <taxon>Bacteria</taxon>
        <taxon>Bacillati</taxon>
        <taxon>Bacillota</taxon>
        <taxon>Bacilli</taxon>
        <taxon>Lactobacillales</taxon>
        <taxon>Carnobacteriaceae</taxon>
        <taxon>Jeotgalibaca</taxon>
    </lineage>
</organism>
<evidence type="ECO:0000256" key="2">
    <source>
        <dbReference type="ARBA" id="ARBA00007171"/>
    </source>
</evidence>
<protein>
    <submittedName>
        <fullName evidence="5">Penicillin-binding protein</fullName>
    </submittedName>
</protein>
<dbReference type="SMART" id="SM00740">
    <property type="entry name" value="PASTA"/>
    <property type="match status" value="2"/>
</dbReference>
<sequence length="713" mass="78744">MKDKNNPQKNRRIMTKIMMLLTGLMFLIFVVRFSTIMLTKKVDGVDLSEQIDNLYSRSSILPAKRGTIYDIGGNPIAMDATSYSLVGVLTDKWSQDEKNPQHIIDKEQTAEALAKHIDMSNSEILSLLNQENVDQVEFGLAGTNLSYGIKAAIEEEELNGIFFEETPSRLYPNGVFASHLVGYAAVDSESEDSVLVGMMGIEQAFDDLLNGQDGKVTDQKDSQGYGIPGTEVVLEEPIDGKEIYLTLDMRLQTYLETLMTKVYEEAEPEEMVAMLVNPKTGAVMAATQRPTFNATTMEGIDERWQNLLVEEAFEPGSTFKILTIAAAINEGIFRPYDTYQSGSIEVEGGKISDYNLVGWGPISYLEGFGRSSNVMVVKLVQEMGYDVWEEYMQAFGMTTPTESKLANEATGHYNYDYPLEKANTSFGQGVTVTPFQLIQAFTSVANGGDMMKLNYIHKIVDPETGEETIIEPEKLSSPITAETASVVLDYLTTVVYEDYGTASAYAIDNATVGVKTGTAELVNPETGLYYTGQYEYLYSAVGFAPAEDPDYILYVTLKMPKNNTDKNFVNYLTDVFNPMMTRAVSYSELGIETDGTTKKGMIPKVTGQSKEEAISTLEAAGFSSVSLIGSGSRIVQQFPYNETEALFNQKVVLMTEGAMTMPDVRGWSKDDVLKIAELTGVSFEFEGDGYVVYQQLNAGSLINVEESIKIILE</sequence>
<dbReference type="GO" id="GO:0008658">
    <property type="term" value="F:penicillin binding"/>
    <property type="evidence" value="ECO:0007669"/>
    <property type="project" value="InterPro"/>
</dbReference>
<keyword evidence="3" id="KW-0472">Membrane</keyword>
<dbReference type="AlphaFoldDB" id="A0A6G7KBK3"/>
<proteinExistence type="inferred from homology"/>
<evidence type="ECO:0000256" key="3">
    <source>
        <dbReference type="ARBA" id="ARBA00023136"/>
    </source>
</evidence>
<reference evidence="5 6" key="1">
    <citation type="journal article" date="2017" name="Int. J. Syst. Evol. Microbiol.">
        <title>Jeotgalibaca porci sp. nov. and Jeotgalibaca arthritidis sp. nov., isolated from pigs, and emended description of the genus Jeotgalibaca.</title>
        <authorList>
            <person name="Zamora L."/>
            <person name="Perez-Sancho M."/>
            <person name="Dominguez L."/>
            <person name="Fernandez-Garayzabal J.F."/>
            <person name="Vela A.I."/>
        </authorList>
    </citation>
    <scope>NUCLEOTIDE SEQUENCE [LARGE SCALE GENOMIC DNA]</scope>
    <source>
        <strain evidence="5 6">CECT 9157</strain>
    </source>
</reference>
<dbReference type="EMBL" id="CP049740">
    <property type="protein sequence ID" value="QII82581.1"/>
    <property type="molecule type" value="Genomic_DNA"/>
</dbReference>
<dbReference type="SUPFAM" id="SSF56601">
    <property type="entry name" value="beta-lactamase/transpeptidase-like"/>
    <property type="match status" value="1"/>
</dbReference>
<evidence type="ECO:0000313" key="5">
    <source>
        <dbReference type="EMBL" id="QII82581.1"/>
    </source>
</evidence>
<dbReference type="InterPro" id="IPR012338">
    <property type="entry name" value="Beta-lactam/transpept-like"/>
</dbReference>
<dbReference type="RefSeq" id="WP_166163083.1">
    <property type="nucleotide sequence ID" value="NZ_CP049740.1"/>
</dbReference>
<evidence type="ECO:0000259" key="4">
    <source>
        <dbReference type="PROSITE" id="PS51178"/>
    </source>
</evidence>
<comment type="subcellular location">
    <subcellularLocation>
        <location evidence="1">Cell membrane</location>
        <topology evidence="1">Single-pass membrane protein</topology>
    </subcellularLocation>
</comment>
<dbReference type="Gene3D" id="2.20.70.70">
    <property type="match status" value="1"/>
</dbReference>
<gene>
    <name evidence="5" type="ORF">G7057_09175</name>
</gene>
<dbReference type="GO" id="GO:0071555">
    <property type="term" value="P:cell wall organization"/>
    <property type="evidence" value="ECO:0007669"/>
    <property type="project" value="TreeGrafter"/>
</dbReference>
<dbReference type="Pfam" id="PF03717">
    <property type="entry name" value="PBP_dimer"/>
    <property type="match status" value="1"/>
</dbReference>
<dbReference type="CDD" id="cd06576">
    <property type="entry name" value="PASTA_Pbp2x-like_1"/>
    <property type="match status" value="1"/>
</dbReference>
<dbReference type="GO" id="GO:0005886">
    <property type="term" value="C:plasma membrane"/>
    <property type="evidence" value="ECO:0007669"/>
    <property type="project" value="UniProtKB-SubCell"/>
</dbReference>
<dbReference type="InterPro" id="IPR050515">
    <property type="entry name" value="Beta-lactam/transpept"/>
</dbReference>